<gene>
    <name evidence="1" type="ORF">FRX31_022702</name>
</gene>
<sequence length="141" mass="16891">MVDDNVIIDVEATVKEGFFIYTVQLWSSFDIIIIYKLLEHVINIKHLINCLNAEDILKRWAPFYGNQFGRSIWQALLFALLWFTWKTRNGFIFKGAPLDPYKFGLAVKSTVWYWKGRSTKNKNHRFDDLRCRWEDLLKLRQ</sequence>
<accession>A0A7J6VU17</accession>
<evidence type="ECO:0000313" key="1">
    <source>
        <dbReference type="EMBL" id="KAF5187715.1"/>
    </source>
</evidence>
<name>A0A7J6VU17_THATH</name>
<comment type="caution">
    <text evidence="1">The sequence shown here is derived from an EMBL/GenBank/DDBJ whole genome shotgun (WGS) entry which is preliminary data.</text>
</comment>
<protein>
    <submittedName>
        <fullName evidence="1">Uncharacterized protein</fullName>
    </submittedName>
</protein>
<dbReference type="Proteomes" id="UP000554482">
    <property type="component" value="Unassembled WGS sequence"/>
</dbReference>
<evidence type="ECO:0000313" key="2">
    <source>
        <dbReference type="Proteomes" id="UP000554482"/>
    </source>
</evidence>
<reference evidence="1 2" key="1">
    <citation type="submission" date="2020-06" db="EMBL/GenBank/DDBJ databases">
        <title>Transcriptomic and genomic resources for Thalictrum thalictroides and T. hernandezii: Facilitating candidate gene discovery in an emerging model plant lineage.</title>
        <authorList>
            <person name="Arias T."/>
            <person name="Riano-Pachon D.M."/>
            <person name="Di Stilio V.S."/>
        </authorList>
    </citation>
    <scope>NUCLEOTIDE SEQUENCE [LARGE SCALE GENOMIC DNA]</scope>
    <source>
        <strain evidence="2">cv. WT478/WT964</strain>
        <tissue evidence="1">Leaves</tissue>
    </source>
</reference>
<organism evidence="1 2">
    <name type="scientific">Thalictrum thalictroides</name>
    <name type="common">Rue-anemone</name>
    <name type="synonym">Anemone thalictroides</name>
    <dbReference type="NCBI Taxonomy" id="46969"/>
    <lineage>
        <taxon>Eukaryota</taxon>
        <taxon>Viridiplantae</taxon>
        <taxon>Streptophyta</taxon>
        <taxon>Embryophyta</taxon>
        <taxon>Tracheophyta</taxon>
        <taxon>Spermatophyta</taxon>
        <taxon>Magnoliopsida</taxon>
        <taxon>Ranunculales</taxon>
        <taxon>Ranunculaceae</taxon>
        <taxon>Thalictroideae</taxon>
        <taxon>Thalictrum</taxon>
    </lineage>
</organism>
<proteinExistence type="predicted"/>
<dbReference type="EMBL" id="JABWDY010027663">
    <property type="protein sequence ID" value="KAF5187715.1"/>
    <property type="molecule type" value="Genomic_DNA"/>
</dbReference>
<dbReference type="AlphaFoldDB" id="A0A7J6VU17"/>
<keyword evidence="2" id="KW-1185">Reference proteome</keyword>